<keyword evidence="4" id="KW-1185">Reference proteome</keyword>
<dbReference type="EMBL" id="FUWG01000004">
    <property type="protein sequence ID" value="SJZ31739.1"/>
    <property type="molecule type" value="Genomic_DNA"/>
</dbReference>
<protein>
    <recommendedName>
        <fullName evidence="5">DUF115 domain-containing protein</fullName>
    </recommendedName>
</protein>
<dbReference type="GeneID" id="78315945"/>
<evidence type="ECO:0000313" key="4">
    <source>
        <dbReference type="Proteomes" id="UP000190423"/>
    </source>
</evidence>
<dbReference type="InterPro" id="IPR045376">
    <property type="entry name" value="Maf_N"/>
</dbReference>
<feature type="domain" description="Glycosyltransferase Maf N-terminal" evidence="2">
    <location>
        <begin position="77"/>
        <end position="130"/>
    </location>
</feature>
<evidence type="ECO:0000259" key="2">
    <source>
        <dbReference type="Pfam" id="PF20157"/>
    </source>
</evidence>
<accession>A0A1T4JNK2</accession>
<dbReference type="STRING" id="261392.SAMN02745149_00632"/>
<sequence length="529" mass="57678">MNSIWNKNISLFTNRFPQLAQLLLPAISSFSEASIVFSDIAPAKNGSVTASENSLRLHSAYNPEREAQSAVSSAVAGNENCCAIVFAGFGLGYAVKEACSFSDKKLVVIEPDAAHFLSALFLVDWSDVFSFPNIVLAVGCTPEQAISLINANGILKSSFVSVKAQTVHAQPYFDALFALIERNRHKEKINNATTKKFARRWNLNCLKNAGTVALLDGISVFKEKAGNLPFTVIAAGPSLSQIIPYAAEIQRRTVTVCVDTSLRAMLSAGVQPDFIIITDPQYWAYRHIAGLESPSSVLITSCDVYPASFRFKGRKTVCCSSQLPLGKYFERHCGEKGDLGAGGSVASCAWNFAHFCGAQTVFTAGLDLSFPKKQTHIRGSSFEQNVHSCSARLFPAETLSMPLLFSGNAEPALDYAGNKVQTDQRMKMFAWWFESRLAECPETKTYALSPAGLRIPGIALSSVSELLCLPVIEREKSSFFAEAEKNTLSQAALQKAELSFQNADRLLKKRLSGIPLSDFETVRRIADSL</sequence>
<gene>
    <name evidence="3" type="ORF">SAMN02745149_00632</name>
</gene>
<reference evidence="3 4" key="1">
    <citation type="submission" date="2017-02" db="EMBL/GenBank/DDBJ databases">
        <authorList>
            <person name="Peterson S.W."/>
        </authorList>
    </citation>
    <scope>NUCLEOTIDE SEQUENCE [LARGE SCALE GENOMIC DNA]</scope>
    <source>
        <strain evidence="3 4">ATCC BAA-908</strain>
    </source>
</reference>
<name>A0A1T4JNK2_TREPO</name>
<dbReference type="OrthoDB" id="5458680at2"/>
<dbReference type="PANTHER" id="PTHR41786">
    <property type="entry name" value="MOTILITY ACCESSORY FACTOR MAF"/>
    <property type="match status" value="1"/>
</dbReference>
<evidence type="ECO:0000259" key="1">
    <source>
        <dbReference type="Pfam" id="PF01973"/>
    </source>
</evidence>
<dbReference type="AlphaFoldDB" id="A0A1T4JNK2"/>
<dbReference type="PANTHER" id="PTHR41786:SF1">
    <property type="entry name" value="6-HYDROXYMETHYLPTERIN DIPHOSPHOKINASE MPTE-LIKE DOMAIN-CONTAINING PROTEIN"/>
    <property type="match status" value="1"/>
</dbReference>
<proteinExistence type="predicted"/>
<dbReference type="Proteomes" id="UP000190423">
    <property type="component" value="Unassembled WGS sequence"/>
</dbReference>
<organism evidence="3 4">
    <name type="scientific">Treponema porcinum</name>
    <dbReference type="NCBI Taxonomy" id="261392"/>
    <lineage>
        <taxon>Bacteria</taxon>
        <taxon>Pseudomonadati</taxon>
        <taxon>Spirochaetota</taxon>
        <taxon>Spirochaetia</taxon>
        <taxon>Spirochaetales</taxon>
        <taxon>Treponemataceae</taxon>
        <taxon>Treponema</taxon>
    </lineage>
</organism>
<dbReference type="Pfam" id="PF01973">
    <property type="entry name" value="MptE-like"/>
    <property type="match status" value="1"/>
</dbReference>
<dbReference type="InterPro" id="IPR002826">
    <property type="entry name" value="MptE-like"/>
</dbReference>
<evidence type="ECO:0000313" key="3">
    <source>
        <dbReference type="EMBL" id="SJZ31739.1"/>
    </source>
</evidence>
<dbReference type="Pfam" id="PF20157">
    <property type="entry name" value="Maf_flag10_N"/>
    <property type="match status" value="1"/>
</dbReference>
<dbReference type="RefSeq" id="WP_078932552.1">
    <property type="nucleotide sequence ID" value="NZ_FUWG01000004.1"/>
</dbReference>
<evidence type="ECO:0008006" key="5">
    <source>
        <dbReference type="Google" id="ProtNLM"/>
    </source>
</evidence>
<feature type="domain" description="6-hydroxymethylpterin diphosphokinase MptE-like" evidence="1">
    <location>
        <begin position="204"/>
        <end position="372"/>
    </location>
</feature>